<keyword evidence="1" id="KW-0175">Coiled coil</keyword>
<gene>
    <name evidence="2" type="ORF">AXF42_Ash008840</name>
</gene>
<keyword evidence="3" id="KW-1185">Reference proteome</keyword>
<sequence length="134" mass="15356">MSIHNSVASILSSQDSIEPSPSLATLRQKIDITWKYVTDMRTNDGKKWLKCDFCEESFKGDGIHRVKMHLTKRKGDVEICKPEEIRFKVEKSIKEVKQLKRKKANYEEEFSQGNELDSHGVNYSGHVVAQSIGK</sequence>
<evidence type="ECO:0008006" key="4">
    <source>
        <dbReference type="Google" id="ProtNLM"/>
    </source>
</evidence>
<evidence type="ECO:0000256" key="1">
    <source>
        <dbReference type="SAM" id="Coils"/>
    </source>
</evidence>
<evidence type="ECO:0000313" key="3">
    <source>
        <dbReference type="Proteomes" id="UP000236161"/>
    </source>
</evidence>
<dbReference type="PANTHER" id="PTHR46951">
    <property type="entry name" value="BED-TYPE DOMAIN-CONTAINING PROTEIN"/>
    <property type="match status" value="1"/>
</dbReference>
<organism evidence="2 3">
    <name type="scientific">Apostasia shenzhenica</name>
    <dbReference type="NCBI Taxonomy" id="1088818"/>
    <lineage>
        <taxon>Eukaryota</taxon>
        <taxon>Viridiplantae</taxon>
        <taxon>Streptophyta</taxon>
        <taxon>Embryophyta</taxon>
        <taxon>Tracheophyta</taxon>
        <taxon>Spermatophyta</taxon>
        <taxon>Magnoliopsida</taxon>
        <taxon>Liliopsida</taxon>
        <taxon>Asparagales</taxon>
        <taxon>Orchidaceae</taxon>
        <taxon>Apostasioideae</taxon>
        <taxon>Apostasia</taxon>
    </lineage>
</organism>
<protein>
    <recommendedName>
        <fullName evidence="4">BED-type domain-containing protein</fullName>
    </recommendedName>
</protein>
<proteinExistence type="predicted"/>
<dbReference type="AlphaFoldDB" id="A0A2I0ASM6"/>
<dbReference type="OrthoDB" id="786462at2759"/>
<reference evidence="2 3" key="1">
    <citation type="journal article" date="2017" name="Nature">
        <title>The Apostasia genome and the evolution of orchids.</title>
        <authorList>
            <person name="Zhang G.Q."/>
            <person name="Liu K.W."/>
            <person name="Li Z."/>
            <person name="Lohaus R."/>
            <person name="Hsiao Y.Y."/>
            <person name="Niu S.C."/>
            <person name="Wang J.Y."/>
            <person name="Lin Y.C."/>
            <person name="Xu Q."/>
            <person name="Chen L.J."/>
            <person name="Yoshida K."/>
            <person name="Fujiwara S."/>
            <person name="Wang Z.W."/>
            <person name="Zhang Y.Q."/>
            <person name="Mitsuda N."/>
            <person name="Wang M."/>
            <person name="Liu G.H."/>
            <person name="Pecoraro L."/>
            <person name="Huang H.X."/>
            <person name="Xiao X.J."/>
            <person name="Lin M."/>
            <person name="Wu X.Y."/>
            <person name="Wu W.L."/>
            <person name="Chen Y.Y."/>
            <person name="Chang S.B."/>
            <person name="Sakamoto S."/>
            <person name="Ohme-Takagi M."/>
            <person name="Yagi M."/>
            <person name="Zeng S.J."/>
            <person name="Shen C.Y."/>
            <person name="Yeh C.M."/>
            <person name="Luo Y.B."/>
            <person name="Tsai W.C."/>
            <person name="Van de Peer Y."/>
            <person name="Liu Z.J."/>
        </authorList>
    </citation>
    <scope>NUCLEOTIDE SEQUENCE [LARGE SCALE GENOMIC DNA]</scope>
    <source>
        <strain evidence="3">cv. Shenzhen</strain>
        <tissue evidence="2">Stem</tissue>
    </source>
</reference>
<dbReference type="Proteomes" id="UP000236161">
    <property type="component" value="Unassembled WGS sequence"/>
</dbReference>
<evidence type="ECO:0000313" key="2">
    <source>
        <dbReference type="EMBL" id="PKA58553.1"/>
    </source>
</evidence>
<accession>A0A2I0ASM6</accession>
<name>A0A2I0ASM6_9ASPA</name>
<feature type="coiled-coil region" evidence="1">
    <location>
        <begin position="89"/>
        <end position="116"/>
    </location>
</feature>
<dbReference type="PANTHER" id="PTHR46951:SF2">
    <property type="entry name" value="BED-TYPE DOMAIN-CONTAINING PROTEIN"/>
    <property type="match status" value="1"/>
</dbReference>
<dbReference type="EMBL" id="KZ451951">
    <property type="protein sequence ID" value="PKA58553.1"/>
    <property type="molecule type" value="Genomic_DNA"/>
</dbReference>